<proteinExistence type="predicted"/>
<evidence type="ECO:0000256" key="1">
    <source>
        <dbReference type="SAM" id="MobiDB-lite"/>
    </source>
</evidence>
<sequence length="233" mass="24146">MGHAPRPIPAATVLSWTQRLVAPHLNTTGSTARPRDWALGTGLETGTPLTNDPETTSPHVGTAACQQQAPPGHRAEGGRAGEAGRRDPAALEAEALCADLGGSPLLLGGLRQGAALRGPGPAGVHRAGRGAPLLHAGGRRRAGEGLPLRRGQRVARPDHPGTGGLPEQQGRGGAEGPQAGGSGRPREETEELGRLRLRLHPDTSPQPSNIQFLCQRLRPSYLSTSCSCTPLLL</sequence>
<feature type="compositionally biased region" description="Low complexity" evidence="1">
    <location>
        <begin position="39"/>
        <end position="50"/>
    </location>
</feature>
<evidence type="ECO:0000313" key="2">
    <source>
        <dbReference type="EMBL" id="KAJ1131842.1"/>
    </source>
</evidence>
<dbReference type="AlphaFoldDB" id="A0AAV7PX49"/>
<feature type="region of interest" description="Disordered" evidence="1">
    <location>
        <begin position="25"/>
        <end position="86"/>
    </location>
</feature>
<feature type="region of interest" description="Disordered" evidence="1">
    <location>
        <begin position="117"/>
        <end position="207"/>
    </location>
</feature>
<evidence type="ECO:0000313" key="3">
    <source>
        <dbReference type="Proteomes" id="UP001066276"/>
    </source>
</evidence>
<feature type="compositionally biased region" description="Basic and acidic residues" evidence="1">
    <location>
        <begin position="184"/>
        <end position="194"/>
    </location>
</feature>
<dbReference type="Proteomes" id="UP001066276">
    <property type="component" value="Chromosome 7"/>
</dbReference>
<comment type="caution">
    <text evidence="2">The sequence shown here is derived from an EMBL/GenBank/DDBJ whole genome shotgun (WGS) entry which is preliminary data.</text>
</comment>
<reference evidence="2" key="1">
    <citation type="journal article" date="2022" name="bioRxiv">
        <title>Sequencing and chromosome-scale assembly of the giantPleurodeles waltlgenome.</title>
        <authorList>
            <person name="Brown T."/>
            <person name="Elewa A."/>
            <person name="Iarovenko S."/>
            <person name="Subramanian E."/>
            <person name="Araus A.J."/>
            <person name="Petzold A."/>
            <person name="Susuki M."/>
            <person name="Suzuki K.-i.T."/>
            <person name="Hayashi T."/>
            <person name="Toyoda A."/>
            <person name="Oliveira C."/>
            <person name="Osipova E."/>
            <person name="Leigh N.D."/>
            <person name="Simon A."/>
            <person name="Yun M.H."/>
        </authorList>
    </citation>
    <scope>NUCLEOTIDE SEQUENCE</scope>
    <source>
        <strain evidence="2">20211129_DDA</strain>
        <tissue evidence="2">Liver</tissue>
    </source>
</reference>
<keyword evidence="3" id="KW-1185">Reference proteome</keyword>
<accession>A0AAV7PX49</accession>
<dbReference type="EMBL" id="JANPWB010000011">
    <property type="protein sequence ID" value="KAJ1131842.1"/>
    <property type="molecule type" value="Genomic_DNA"/>
</dbReference>
<organism evidence="2 3">
    <name type="scientific">Pleurodeles waltl</name>
    <name type="common">Iberian ribbed newt</name>
    <dbReference type="NCBI Taxonomy" id="8319"/>
    <lineage>
        <taxon>Eukaryota</taxon>
        <taxon>Metazoa</taxon>
        <taxon>Chordata</taxon>
        <taxon>Craniata</taxon>
        <taxon>Vertebrata</taxon>
        <taxon>Euteleostomi</taxon>
        <taxon>Amphibia</taxon>
        <taxon>Batrachia</taxon>
        <taxon>Caudata</taxon>
        <taxon>Salamandroidea</taxon>
        <taxon>Salamandridae</taxon>
        <taxon>Pleurodelinae</taxon>
        <taxon>Pleurodeles</taxon>
    </lineage>
</organism>
<protein>
    <submittedName>
        <fullName evidence="2">Uncharacterized protein</fullName>
    </submittedName>
</protein>
<feature type="compositionally biased region" description="Polar residues" evidence="1">
    <location>
        <begin position="52"/>
        <end position="68"/>
    </location>
</feature>
<feature type="compositionally biased region" description="Basic and acidic residues" evidence="1">
    <location>
        <begin position="73"/>
        <end position="86"/>
    </location>
</feature>
<name>A0AAV7PX49_PLEWA</name>
<gene>
    <name evidence="2" type="ORF">NDU88_010174</name>
</gene>
<feature type="compositionally biased region" description="Gly residues" evidence="1">
    <location>
        <begin position="170"/>
        <end position="183"/>
    </location>
</feature>